<organism evidence="3 4">
    <name type="scientific">Levilactobacillus tujiorum</name>
    <dbReference type="NCBI Taxonomy" id="2912243"/>
    <lineage>
        <taxon>Bacteria</taxon>
        <taxon>Bacillati</taxon>
        <taxon>Bacillota</taxon>
        <taxon>Bacilli</taxon>
        <taxon>Lactobacillales</taxon>
        <taxon>Lactobacillaceae</taxon>
        <taxon>Levilactobacillus</taxon>
    </lineage>
</organism>
<dbReference type="SUPFAM" id="SSF116734">
    <property type="entry name" value="DNA methylase specificity domain"/>
    <property type="match status" value="1"/>
</dbReference>
<accession>A0ABX1L6S5</accession>
<dbReference type="Gene3D" id="3.90.220.20">
    <property type="entry name" value="DNA methylase specificity domains"/>
    <property type="match status" value="1"/>
</dbReference>
<keyword evidence="3" id="KW-0378">Hydrolase</keyword>
<gene>
    <name evidence="3" type="ORF">HEQ44_11310</name>
</gene>
<dbReference type="GO" id="GO:0004519">
    <property type="term" value="F:endonuclease activity"/>
    <property type="evidence" value="ECO:0007669"/>
    <property type="project" value="UniProtKB-KW"/>
</dbReference>
<evidence type="ECO:0000256" key="2">
    <source>
        <dbReference type="ARBA" id="ARBA00023125"/>
    </source>
</evidence>
<proteinExistence type="predicted"/>
<name>A0ABX1L6S5_9LACO</name>
<keyword evidence="1" id="KW-0680">Restriction system</keyword>
<reference evidence="3 4" key="1">
    <citation type="submission" date="2020-03" db="EMBL/GenBank/DDBJ databases">
        <authorList>
            <person name="Zhang Z."/>
            <person name="Guo Z."/>
            <person name="Hou Q."/>
            <person name="Shen X."/>
        </authorList>
    </citation>
    <scope>NUCLEOTIDE SEQUENCE [LARGE SCALE GENOMIC DNA]</scope>
    <source>
        <strain evidence="3 4">HBUAS51329</strain>
    </source>
</reference>
<dbReference type="RefSeq" id="WP_168850634.1">
    <property type="nucleotide sequence ID" value="NZ_JAAVSD010000052.1"/>
</dbReference>
<sequence>MNLTIGAVGFNKTGKSVAVSGYYITMNMNAYFSNNYFKTWLKSANAIKQYKLYATGSLIEKQRVQFPTLSLIKSYIPNFEEQQKNTKLRGIEVTRRGAPMPLLLYSGSEDRPWALWVLETVIKNGRFTGFSQFDQSIWALEAVF</sequence>
<keyword evidence="3" id="KW-0540">Nuclease</keyword>
<dbReference type="EMBL" id="JAAVSD010000052">
    <property type="protein sequence ID" value="NLR30760.1"/>
    <property type="molecule type" value="Genomic_DNA"/>
</dbReference>
<keyword evidence="4" id="KW-1185">Reference proteome</keyword>
<evidence type="ECO:0000256" key="1">
    <source>
        <dbReference type="ARBA" id="ARBA00022747"/>
    </source>
</evidence>
<evidence type="ECO:0000313" key="3">
    <source>
        <dbReference type="EMBL" id="NLR30760.1"/>
    </source>
</evidence>
<keyword evidence="2" id="KW-0238">DNA-binding</keyword>
<evidence type="ECO:0000313" key="4">
    <source>
        <dbReference type="Proteomes" id="UP000707477"/>
    </source>
</evidence>
<comment type="caution">
    <text evidence="3">The sequence shown here is derived from an EMBL/GenBank/DDBJ whole genome shotgun (WGS) entry which is preliminary data.</text>
</comment>
<dbReference type="Proteomes" id="UP000707477">
    <property type="component" value="Unassembled WGS sequence"/>
</dbReference>
<protein>
    <submittedName>
        <fullName evidence="3">Restriction endonuclease subunit S</fullName>
    </submittedName>
</protein>
<dbReference type="InterPro" id="IPR044946">
    <property type="entry name" value="Restrct_endonuc_typeI_TRD_sf"/>
</dbReference>
<keyword evidence="3" id="KW-0255">Endonuclease</keyword>